<dbReference type="PANTHER" id="PTHR33694:SF1">
    <property type="entry name" value="UDP-3-O-ACYL-N-ACETYLGLUCOSAMINE DEACETYLASE 1, MITOCHONDRIAL-RELATED"/>
    <property type="match status" value="1"/>
</dbReference>
<dbReference type="GO" id="GO:0016020">
    <property type="term" value="C:membrane"/>
    <property type="evidence" value="ECO:0007669"/>
    <property type="project" value="GOC"/>
</dbReference>
<proteinExistence type="predicted"/>
<dbReference type="Proteomes" id="UP000250991">
    <property type="component" value="Unassembled WGS sequence"/>
</dbReference>
<keyword evidence="1" id="KW-0378">Hydrolase</keyword>
<protein>
    <submittedName>
        <fullName evidence="1">UDP-3-O-[3-hydroxymyristoyl] N-acetylglucosamine deacetylase</fullName>
        <ecNumber evidence="1">3.5.1.-</ecNumber>
    </submittedName>
</protein>
<dbReference type="InterPro" id="IPR020568">
    <property type="entry name" value="Ribosomal_Su5_D2-typ_SF"/>
</dbReference>
<evidence type="ECO:0000313" key="2">
    <source>
        <dbReference type="Proteomes" id="UP000250991"/>
    </source>
</evidence>
<dbReference type="Pfam" id="PF03331">
    <property type="entry name" value="LpxC"/>
    <property type="match status" value="1"/>
</dbReference>
<dbReference type="GO" id="GO:0009245">
    <property type="term" value="P:lipid A biosynthetic process"/>
    <property type="evidence" value="ECO:0007669"/>
    <property type="project" value="InterPro"/>
</dbReference>
<sequence>MIKQRTLKRIVQATGVGLHTGKKVTLTLRPAPANTGVIYRRTDLNPP</sequence>
<evidence type="ECO:0000313" key="1">
    <source>
        <dbReference type="EMBL" id="SQD06818.1"/>
    </source>
</evidence>
<name>A0A2X3JRA7_ECOLX</name>
<dbReference type="EC" id="3.5.1.-" evidence="1"/>
<dbReference type="InterPro" id="IPR004463">
    <property type="entry name" value="UDP-acyl_GlcNac_deAcase"/>
</dbReference>
<dbReference type="PANTHER" id="PTHR33694">
    <property type="entry name" value="UDP-3-O-ACYL-N-ACETYLGLUCOSAMINE DEACETYLASE 1, MITOCHONDRIAL-RELATED"/>
    <property type="match status" value="1"/>
</dbReference>
<dbReference type="InterPro" id="IPR015870">
    <property type="entry name" value="UDP-acyl_N-AcGlcN_deAcase_N"/>
</dbReference>
<dbReference type="Gene3D" id="3.30.230.20">
    <property type="entry name" value="lpxc deacetylase, domain 1"/>
    <property type="match status" value="1"/>
</dbReference>
<dbReference type="SUPFAM" id="SSF54211">
    <property type="entry name" value="Ribosomal protein S5 domain 2-like"/>
    <property type="match status" value="1"/>
</dbReference>
<reference evidence="1 2" key="1">
    <citation type="submission" date="2018-06" db="EMBL/GenBank/DDBJ databases">
        <authorList>
            <consortium name="Pathogen Informatics"/>
            <person name="Doyle S."/>
        </authorList>
    </citation>
    <scope>NUCLEOTIDE SEQUENCE [LARGE SCALE GENOMIC DNA]</scope>
    <source>
        <strain evidence="1 2">NCTC8009</strain>
    </source>
</reference>
<dbReference type="EMBL" id="UARW01000010">
    <property type="protein sequence ID" value="SQD06818.1"/>
    <property type="molecule type" value="Genomic_DNA"/>
</dbReference>
<dbReference type="GO" id="GO:0103117">
    <property type="term" value="F:UDP-3-O-acyl-N-acetylglucosamine deacetylase activity"/>
    <property type="evidence" value="ECO:0007669"/>
    <property type="project" value="InterPro"/>
</dbReference>
<dbReference type="AlphaFoldDB" id="A0A2X3JRA7"/>
<accession>A0A2X3JRA7</accession>
<gene>
    <name evidence="1" type="primary">lpxC_3</name>
    <name evidence="1" type="ORF">NCTC8009_07426</name>
</gene>
<organism evidence="1 2">
    <name type="scientific">Escherichia coli</name>
    <dbReference type="NCBI Taxonomy" id="562"/>
    <lineage>
        <taxon>Bacteria</taxon>
        <taxon>Pseudomonadati</taxon>
        <taxon>Pseudomonadota</taxon>
        <taxon>Gammaproteobacteria</taxon>
        <taxon>Enterobacterales</taxon>
        <taxon>Enterobacteriaceae</taxon>
        <taxon>Escherichia</taxon>
    </lineage>
</organism>